<feature type="transmembrane region" description="Helical" evidence="1">
    <location>
        <begin position="321"/>
        <end position="339"/>
    </location>
</feature>
<protein>
    <recommendedName>
        <fullName evidence="2">PP4R3 EVH1-like domain-containing protein</fullName>
    </recommendedName>
</protein>
<evidence type="ECO:0000256" key="1">
    <source>
        <dbReference type="SAM" id="Phobius"/>
    </source>
</evidence>
<dbReference type="Gene3D" id="2.30.29.30">
    <property type="entry name" value="Pleckstrin-homology domain (PH domain)/Phosphotyrosine-binding domain (PTB)"/>
    <property type="match status" value="1"/>
</dbReference>
<dbReference type="PANTHER" id="PTHR23318">
    <property type="entry name" value="ATP SYNTHASE GAMMA-RELATED"/>
    <property type="match status" value="1"/>
</dbReference>
<dbReference type="GO" id="GO:0005654">
    <property type="term" value="C:nucleoplasm"/>
    <property type="evidence" value="ECO:0007669"/>
    <property type="project" value="TreeGrafter"/>
</dbReference>
<dbReference type="Proteomes" id="UP001153076">
    <property type="component" value="Unassembled WGS sequence"/>
</dbReference>
<keyword evidence="1" id="KW-1133">Transmembrane helix</keyword>
<keyword evidence="1" id="KW-0472">Membrane</keyword>
<accession>A0A9Q1KK18</accession>
<sequence length="346" mass="39410">MENRRQKEAEMKYTGQVHGISVTKLVKRLVAINMNALFSRSKFIVGVRMESGKIGELVMLLLIIWRFDILFVILRCYGSSTLSMLFTIQGNVEMQKSDDLALFVYEQDSNETILMHRISPDDIYRKQEDTIISWRDPLYSTELAVSFREVAGCSYIWYLNLGALLGFISFFLLMLKFLCYAGIISVMCEGIQTLVPLMNPHSYVTKRLIVFSPFIWHIRFLPEILFSSDDTFHGVSSELRELPTVALSTLPLILKVIFKISAPEEVLGVFRSLLWVDRQLLSAPVRFVATFRSPATFPITDDFSACHAKGRADYPHLKPPNIAKLGPIVVVLVVVGWMIQRGIDDD</sequence>
<dbReference type="InterPro" id="IPR051137">
    <property type="entry name" value="PP4R3-like"/>
</dbReference>
<dbReference type="GO" id="GO:0030289">
    <property type="term" value="C:protein phosphatase 4 complex"/>
    <property type="evidence" value="ECO:0007669"/>
    <property type="project" value="TreeGrafter"/>
</dbReference>
<proteinExistence type="predicted"/>
<dbReference type="AlphaFoldDB" id="A0A9Q1KK18"/>
<dbReference type="Pfam" id="PF22972">
    <property type="entry name" value="EVH1_PP4R3"/>
    <property type="match status" value="1"/>
</dbReference>
<dbReference type="InterPro" id="IPR055236">
    <property type="entry name" value="EVH1_PP4R3"/>
</dbReference>
<dbReference type="OrthoDB" id="27483at2759"/>
<name>A0A9Q1KK18_9CARY</name>
<reference evidence="3" key="1">
    <citation type="submission" date="2022-04" db="EMBL/GenBank/DDBJ databases">
        <title>Carnegiea gigantea Genome sequencing and assembly v2.</title>
        <authorList>
            <person name="Copetti D."/>
            <person name="Sanderson M.J."/>
            <person name="Burquez A."/>
            <person name="Wojciechowski M.F."/>
        </authorList>
    </citation>
    <scope>NUCLEOTIDE SEQUENCE</scope>
    <source>
        <strain evidence="3">SGP5-SGP5p</strain>
        <tissue evidence="3">Aerial part</tissue>
    </source>
</reference>
<dbReference type="GO" id="GO:0072542">
    <property type="term" value="F:protein phosphatase activator activity"/>
    <property type="evidence" value="ECO:0007669"/>
    <property type="project" value="TreeGrafter"/>
</dbReference>
<feature type="transmembrane region" description="Helical" evidence="1">
    <location>
        <begin position="155"/>
        <end position="175"/>
    </location>
</feature>
<evidence type="ECO:0000259" key="2">
    <source>
        <dbReference type="Pfam" id="PF22972"/>
    </source>
</evidence>
<evidence type="ECO:0000313" key="4">
    <source>
        <dbReference type="Proteomes" id="UP001153076"/>
    </source>
</evidence>
<dbReference type="PANTHER" id="PTHR23318:SF0">
    <property type="entry name" value="SERINE_THREONINE-PROTEIN PHOSPHATASE 4 REGULATORY SUBUNIT 3"/>
    <property type="match status" value="1"/>
</dbReference>
<keyword evidence="1" id="KW-0812">Transmembrane</keyword>
<dbReference type="InterPro" id="IPR011993">
    <property type="entry name" value="PH-like_dom_sf"/>
</dbReference>
<evidence type="ECO:0000313" key="3">
    <source>
        <dbReference type="EMBL" id="KAJ8444934.1"/>
    </source>
</evidence>
<gene>
    <name evidence="3" type="ORF">Cgig2_029128</name>
</gene>
<dbReference type="EMBL" id="JAKOGI010000082">
    <property type="protein sequence ID" value="KAJ8444934.1"/>
    <property type="molecule type" value="Genomic_DNA"/>
</dbReference>
<feature type="domain" description="PP4R3 EVH1-like" evidence="2">
    <location>
        <begin position="101"/>
        <end position="159"/>
    </location>
</feature>
<keyword evidence="4" id="KW-1185">Reference proteome</keyword>
<organism evidence="3 4">
    <name type="scientific">Carnegiea gigantea</name>
    <dbReference type="NCBI Taxonomy" id="171969"/>
    <lineage>
        <taxon>Eukaryota</taxon>
        <taxon>Viridiplantae</taxon>
        <taxon>Streptophyta</taxon>
        <taxon>Embryophyta</taxon>
        <taxon>Tracheophyta</taxon>
        <taxon>Spermatophyta</taxon>
        <taxon>Magnoliopsida</taxon>
        <taxon>eudicotyledons</taxon>
        <taxon>Gunneridae</taxon>
        <taxon>Pentapetalae</taxon>
        <taxon>Caryophyllales</taxon>
        <taxon>Cactineae</taxon>
        <taxon>Cactaceae</taxon>
        <taxon>Cactoideae</taxon>
        <taxon>Echinocereeae</taxon>
        <taxon>Carnegiea</taxon>
    </lineage>
</organism>
<comment type="caution">
    <text evidence="3">The sequence shown here is derived from an EMBL/GenBank/DDBJ whole genome shotgun (WGS) entry which is preliminary data.</text>
</comment>
<feature type="transmembrane region" description="Helical" evidence="1">
    <location>
        <begin position="57"/>
        <end position="74"/>
    </location>
</feature>